<organism evidence="2 3">
    <name type="scientific">Mycena pura</name>
    <dbReference type="NCBI Taxonomy" id="153505"/>
    <lineage>
        <taxon>Eukaryota</taxon>
        <taxon>Fungi</taxon>
        <taxon>Dikarya</taxon>
        <taxon>Basidiomycota</taxon>
        <taxon>Agaricomycotina</taxon>
        <taxon>Agaricomycetes</taxon>
        <taxon>Agaricomycetidae</taxon>
        <taxon>Agaricales</taxon>
        <taxon>Marasmiineae</taxon>
        <taxon>Mycenaceae</taxon>
        <taxon>Mycena</taxon>
    </lineage>
</organism>
<dbReference type="Proteomes" id="UP001219525">
    <property type="component" value="Unassembled WGS sequence"/>
</dbReference>
<reference evidence="2" key="1">
    <citation type="submission" date="2023-03" db="EMBL/GenBank/DDBJ databases">
        <title>Massive genome expansion in bonnet fungi (Mycena s.s.) driven by repeated elements and novel gene families across ecological guilds.</title>
        <authorList>
            <consortium name="Lawrence Berkeley National Laboratory"/>
            <person name="Harder C.B."/>
            <person name="Miyauchi S."/>
            <person name="Viragh M."/>
            <person name="Kuo A."/>
            <person name="Thoen E."/>
            <person name="Andreopoulos B."/>
            <person name="Lu D."/>
            <person name="Skrede I."/>
            <person name="Drula E."/>
            <person name="Henrissat B."/>
            <person name="Morin E."/>
            <person name="Kohler A."/>
            <person name="Barry K."/>
            <person name="LaButti K."/>
            <person name="Morin E."/>
            <person name="Salamov A."/>
            <person name="Lipzen A."/>
            <person name="Mereny Z."/>
            <person name="Hegedus B."/>
            <person name="Baldrian P."/>
            <person name="Stursova M."/>
            <person name="Weitz H."/>
            <person name="Taylor A."/>
            <person name="Grigoriev I.V."/>
            <person name="Nagy L.G."/>
            <person name="Martin F."/>
            <person name="Kauserud H."/>
        </authorList>
    </citation>
    <scope>NUCLEOTIDE SEQUENCE</scope>
    <source>
        <strain evidence="2">9144</strain>
    </source>
</reference>
<name>A0AAD6YB76_9AGAR</name>
<comment type="caution">
    <text evidence="2">The sequence shown here is derived from an EMBL/GenBank/DDBJ whole genome shotgun (WGS) entry which is preliminary data.</text>
</comment>
<feature type="compositionally biased region" description="Basic and acidic residues" evidence="1">
    <location>
        <begin position="350"/>
        <end position="365"/>
    </location>
</feature>
<evidence type="ECO:0000256" key="1">
    <source>
        <dbReference type="SAM" id="MobiDB-lite"/>
    </source>
</evidence>
<accession>A0AAD6YB76</accession>
<protein>
    <submittedName>
        <fullName evidence="2">Uncharacterized protein</fullName>
    </submittedName>
</protein>
<feature type="region of interest" description="Disordered" evidence="1">
    <location>
        <begin position="189"/>
        <end position="216"/>
    </location>
</feature>
<dbReference type="EMBL" id="JARJCW010000038">
    <property type="protein sequence ID" value="KAJ7206910.1"/>
    <property type="molecule type" value="Genomic_DNA"/>
</dbReference>
<feature type="region of interest" description="Disordered" evidence="1">
    <location>
        <begin position="22"/>
        <end position="65"/>
    </location>
</feature>
<dbReference type="AlphaFoldDB" id="A0AAD6YB76"/>
<keyword evidence="3" id="KW-1185">Reference proteome</keyword>
<evidence type="ECO:0000313" key="3">
    <source>
        <dbReference type="Proteomes" id="UP001219525"/>
    </source>
</evidence>
<evidence type="ECO:0000313" key="2">
    <source>
        <dbReference type="EMBL" id="KAJ7206910.1"/>
    </source>
</evidence>
<sequence>MSWKISIRAFVRKYFRLARNPPPALASHNPPHARKPPHALASHAHASRATRRTRWPRTQPAAHAGLARNPPHALALHARDPPHALASHARDPLHMLASHATCCAGSPRTQPAARAGLTCAGLARAGLAQPAARTQAACAGLARTRPTARTGLARARLARNPPRRVVGSGLCTEASGGCWSGSVLEGVPHTTGEGQAATGGVFDAQGSGDGKGGVGKRRVMCRQTASSSQRAREGEARALMPAISTANRCCAGVSCGTVCAQARALEHSAARSDEQGLVQLHPAIVVPPVEPRDVRAGAPEVQRVHVGRADVRALGVDAAQVRLAVRDQLRQRAGEERAAGSSIAVGGGGEKLRVRDGEGKGRRTFGEPAFGGLHAARVEAGRCELLTFSVLLAEIIMPPSSSSDSGLRSSPLLLPPLAPEGWGTREGDESWKKSRQHCEQKSATCWLTNDGEGDKTRWFDHIE</sequence>
<feature type="compositionally biased region" description="Basic residues" evidence="1">
    <location>
        <begin position="45"/>
        <end position="55"/>
    </location>
</feature>
<gene>
    <name evidence="2" type="ORF">GGX14DRAFT_396843</name>
</gene>
<proteinExistence type="predicted"/>
<feature type="region of interest" description="Disordered" evidence="1">
    <location>
        <begin position="335"/>
        <end position="365"/>
    </location>
</feature>